<proteinExistence type="predicted"/>
<reference evidence="2 3" key="1">
    <citation type="submission" date="2024-03" db="EMBL/GenBank/DDBJ databases">
        <title>Whole genome sequencing of Streptomyces racemochromogenes, to identify antimicrobial biosynthetic gene clusters.</title>
        <authorList>
            <person name="Suryawanshi P."/>
            <person name="Krishnaraj P.U."/>
            <person name="Arun Y.P."/>
            <person name="Suryawanshi M.P."/>
            <person name="Rakshit O."/>
        </authorList>
    </citation>
    <scope>NUCLEOTIDE SEQUENCE [LARGE SCALE GENOMIC DNA]</scope>
    <source>
        <strain evidence="2 3">AUDT626</strain>
    </source>
</reference>
<sequence length="45" mass="4744">MTTPSTSRPADTEETGRPVAAGHARRDAPAGRRPLATRRTTEVAA</sequence>
<gene>
    <name evidence="2" type="ORF">WDV06_16935</name>
</gene>
<dbReference type="RefSeq" id="WP_395510577.1">
    <property type="nucleotide sequence ID" value="NZ_JBBDHD010000037.1"/>
</dbReference>
<evidence type="ECO:0000256" key="1">
    <source>
        <dbReference type="SAM" id="MobiDB-lite"/>
    </source>
</evidence>
<organism evidence="2 3">
    <name type="scientific">Streptomyces racemochromogenes</name>
    <dbReference type="NCBI Taxonomy" id="67353"/>
    <lineage>
        <taxon>Bacteria</taxon>
        <taxon>Bacillati</taxon>
        <taxon>Actinomycetota</taxon>
        <taxon>Actinomycetes</taxon>
        <taxon>Kitasatosporales</taxon>
        <taxon>Streptomycetaceae</taxon>
        <taxon>Streptomyces</taxon>
    </lineage>
</organism>
<keyword evidence="3" id="KW-1185">Reference proteome</keyword>
<comment type="caution">
    <text evidence="2">The sequence shown here is derived from an EMBL/GenBank/DDBJ whole genome shotgun (WGS) entry which is preliminary data.</text>
</comment>
<feature type="region of interest" description="Disordered" evidence="1">
    <location>
        <begin position="1"/>
        <end position="45"/>
    </location>
</feature>
<evidence type="ECO:0000313" key="3">
    <source>
        <dbReference type="Proteomes" id="UP001610631"/>
    </source>
</evidence>
<accession>A0ABW7PEF1</accession>
<dbReference type="EMBL" id="JBBDHD010000037">
    <property type="protein sequence ID" value="MFH7596764.1"/>
    <property type="molecule type" value="Genomic_DNA"/>
</dbReference>
<protein>
    <submittedName>
        <fullName evidence="2">Uncharacterized protein</fullName>
    </submittedName>
</protein>
<evidence type="ECO:0000313" key="2">
    <source>
        <dbReference type="EMBL" id="MFH7596764.1"/>
    </source>
</evidence>
<dbReference type="Proteomes" id="UP001610631">
    <property type="component" value="Unassembled WGS sequence"/>
</dbReference>
<name>A0ABW7PEF1_9ACTN</name>